<reference evidence="2" key="1">
    <citation type="submission" date="2022-11" db="UniProtKB">
        <authorList>
            <consortium name="WormBaseParasite"/>
        </authorList>
    </citation>
    <scope>IDENTIFICATION</scope>
</reference>
<dbReference type="Proteomes" id="UP000887576">
    <property type="component" value="Unplaced"/>
</dbReference>
<sequence length="274" mass="29319">MFWKTYQIVVLFLVQSIPTILAQNFCYSCNGKTASVGQDCNLDNLCYGSVCYYAITANGSWVAGCGNANDSFYGVQLSTSGCSYGTNSAVCGCQTNLCNNLFKMAPQVGNFTPVKAADQNLLTCFECGTGVGSSGHSLNITCDGLSTCIGVACLTRRSVSPRSYCVSSWNGALEIGCTKDTATDELCVCKQDMCNYPYDPMTMIATPSTTPSTLPNGTVVCPDGRHFGPNEQAVYAGEKLKSIILNNFGHFAGTDALNNFNIGIDFHICNYKNK</sequence>
<dbReference type="WBParaSite" id="JU765_v2.g12283.t1">
    <property type="protein sequence ID" value="JU765_v2.g12283.t1"/>
    <property type="gene ID" value="JU765_v2.g12283"/>
</dbReference>
<organism evidence="1 2">
    <name type="scientific">Panagrolaimus sp. JU765</name>
    <dbReference type="NCBI Taxonomy" id="591449"/>
    <lineage>
        <taxon>Eukaryota</taxon>
        <taxon>Metazoa</taxon>
        <taxon>Ecdysozoa</taxon>
        <taxon>Nematoda</taxon>
        <taxon>Chromadorea</taxon>
        <taxon>Rhabditida</taxon>
        <taxon>Tylenchina</taxon>
        <taxon>Panagrolaimomorpha</taxon>
        <taxon>Panagrolaimoidea</taxon>
        <taxon>Panagrolaimidae</taxon>
        <taxon>Panagrolaimus</taxon>
    </lineage>
</organism>
<accession>A0AC34Q2C3</accession>
<evidence type="ECO:0000313" key="2">
    <source>
        <dbReference type="WBParaSite" id="JU765_v2.g12283.t1"/>
    </source>
</evidence>
<name>A0AC34Q2C3_9BILA</name>
<protein>
    <submittedName>
        <fullName evidence="2">Sodefrin-like factor</fullName>
    </submittedName>
</protein>
<evidence type="ECO:0000313" key="1">
    <source>
        <dbReference type="Proteomes" id="UP000887576"/>
    </source>
</evidence>
<proteinExistence type="predicted"/>